<dbReference type="CDD" id="cd05379">
    <property type="entry name" value="CAP_bacterial"/>
    <property type="match status" value="1"/>
</dbReference>
<accession>A0A2A9DLH0</accession>
<dbReference type="SUPFAM" id="SSF55797">
    <property type="entry name" value="PR-1-like"/>
    <property type="match status" value="1"/>
</dbReference>
<dbReference type="InterPro" id="IPR035940">
    <property type="entry name" value="CAP_sf"/>
</dbReference>
<dbReference type="Pfam" id="PF00188">
    <property type="entry name" value="CAP"/>
    <property type="match status" value="1"/>
</dbReference>
<dbReference type="SMART" id="SM00198">
    <property type="entry name" value="SCP"/>
    <property type="match status" value="1"/>
</dbReference>
<dbReference type="AlphaFoldDB" id="A0A2A9DLH0"/>
<reference evidence="2 3" key="1">
    <citation type="submission" date="2017-10" db="EMBL/GenBank/DDBJ databases">
        <title>Sequencing the genomes of 1000 actinobacteria strains.</title>
        <authorList>
            <person name="Klenk H.-P."/>
        </authorList>
    </citation>
    <scope>NUCLEOTIDE SEQUENCE [LARGE SCALE GENOMIC DNA]</scope>
    <source>
        <strain evidence="2 3">DSM 20688</strain>
    </source>
</reference>
<evidence type="ECO:0000259" key="1">
    <source>
        <dbReference type="SMART" id="SM00198"/>
    </source>
</evidence>
<organism evidence="2 3">
    <name type="scientific">Corynebacterium renale</name>
    <dbReference type="NCBI Taxonomy" id="1724"/>
    <lineage>
        <taxon>Bacteria</taxon>
        <taxon>Bacillati</taxon>
        <taxon>Actinomycetota</taxon>
        <taxon>Actinomycetes</taxon>
        <taxon>Mycobacteriales</taxon>
        <taxon>Corynebacteriaceae</taxon>
        <taxon>Corynebacterium</taxon>
    </lineage>
</organism>
<gene>
    <name evidence="2" type="ORF">ATK06_0271</name>
</gene>
<feature type="domain" description="SCP" evidence="1">
    <location>
        <begin position="47"/>
        <end position="165"/>
    </location>
</feature>
<dbReference type="OrthoDB" id="68195at2"/>
<proteinExistence type="predicted"/>
<dbReference type="PANTHER" id="PTHR31157">
    <property type="entry name" value="SCP DOMAIN-CONTAINING PROTEIN"/>
    <property type="match status" value="1"/>
</dbReference>
<dbReference type="PANTHER" id="PTHR31157:SF1">
    <property type="entry name" value="SCP DOMAIN-CONTAINING PROTEIN"/>
    <property type="match status" value="1"/>
</dbReference>
<evidence type="ECO:0000313" key="3">
    <source>
        <dbReference type="Proteomes" id="UP000221653"/>
    </source>
</evidence>
<dbReference type="RefSeq" id="WP_098388709.1">
    <property type="nucleotide sequence ID" value="NZ_LS483404.1"/>
</dbReference>
<comment type="caution">
    <text evidence="2">The sequence shown here is derived from an EMBL/GenBank/DDBJ whole genome shotgun (WGS) entry which is preliminary data.</text>
</comment>
<name>A0A2A9DLH0_9CORY</name>
<dbReference type="Gene3D" id="3.40.33.10">
    <property type="entry name" value="CAP"/>
    <property type="match status" value="1"/>
</dbReference>
<keyword evidence="3" id="KW-1185">Reference proteome</keyword>
<dbReference type="EMBL" id="PDJF01000001">
    <property type="protein sequence ID" value="PFG27221.1"/>
    <property type="molecule type" value="Genomic_DNA"/>
</dbReference>
<dbReference type="InterPro" id="IPR014044">
    <property type="entry name" value="CAP_dom"/>
</dbReference>
<protein>
    <submittedName>
        <fullName evidence="2">Cysteine-rich secretory protein family protein</fullName>
    </submittedName>
</protein>
<dbReference type="STRING" id="1724.GCA_001044175_01547"/>
<evidence type="ECO:0000313" key="2">
    <source>
        <dbReference type="EMBL" id="PFG27221.1"/>
    </source>
</evidence>
<sequence length="167" mass="17797">MPPQLINQLLSILVLILTLIGGGFAIGNGGEGSSIAPGGTASSSHKVTQKELFDATNRYRVQHGVQPLAASPALDDVAQDWAETMARTGDFKHRSNLSAVYPAGMRGAGENILSVPHSDTAEQMVQAWSRSPGHRANMVNTHYTHLGIGVAQNSQGQYYLVQNFGTK</sequence>
<dbReference type="Proteomes" id="UP000221653">
    <property type="component" value="Unassembled WGS sequence"/>
</dbReference>